<dbReference type="InterPro" id="IPR021858">
    <property type="entry name" value="Fun_TF"/>
</dbReference>
<dbReference type="STRING" id="1447883.A0A2B7XXF9"/>
<feature type="region of interest" description="Disordered" evidence="1">
    <location>
        <begin position="1"/>
        <end position="150"/>
    </location>
</feature>
<dbReference type="EMBL" id="PDNA01000101">
    <property type="protein sequence ID" value="PGH13710.1"/>
    <property type="molecule type" value="Genomic_DNA"/>
</dbReference>
<dbReference type="PANTHER" id="PTHR37540">
    <property type="entry name" value="TRANSCRIPTION FACTOR (ACR-2), PUTATIVE-RELATED-RELATED"/>
    <property type="match status" value="1"/>
</dbReference>
<feature type="compositionally biased region" description="Basic and acidic residues" evidence="1">
    <location>
        <begin position="53"/>
        <end position="64"/>
    </location>
</feature>
<protein>
    <recommendedName>
        <fullName evidence="4">Tachykinin family protein</fullName>
    </recommendedName>
</protein>
<keyword evidence="3" id="KW-1185">Reference proteome</keyword>
<evidence type="ECO:0008006" key="4">
    <source>
        <dbReference type="Google" id="ProtNLM"/>
    </source>
</evidence>
<feature type="compositionally biased region" description="Basic and acidic residues" evidence="1">
    <location>
        <begin position="72"/>
        <end position="83"/>
    </location>
</feature>
<feature type="compositionally biased region" description="Polar residues" evidence="1">
    <location>
        <begin position="22"/>
        <end position="39"/>
    </location>
</feature>
<sequence length="595" mass="66612">MAGRPPQLQPDDKAKPDKTDSARTASAASHGTKRSSTALSDLPSFTFIDHDDDLTSKRISDANARKAIRSHVMRDVRRRERLAGRKRVSKRSQKGPPRISDKEHTTVQDEHPLNLPLRTTGSSPQSTSSDFTYFSSRPQSPAWTGRHDDASPLALPSPLLDLGASQSDPFLTLPGSHDSPVVIDGLMKYFSGILIPMTFPSQSRRPQSPGDRKPVLWFAAPEPGAFFGNMSLSAAHRAMMKVNNAVKVRSPRTMDMAKEEPDYYVMKAKCIEQMNELIKDPERSLDDVAFHIVISLISSALIFGDFREARIHMEGLKTMAALRGGVFSPKFSMRILSNLLVCDLKVSGGMMTRPLFPIVWKPPPIPPALAQRAFPSPSSPFSHLAESFYSNTIFSQSLAQIMKGLRDLLFLDVYDSLEPGALTVEEHELFRLHAHTIEHDLLDYPYRLPRRTPTNADVPTISPTENAARVSAIAYMSFCFVVSPPASGLSRALVSHVRRALAACPISQVDSRAEWNLDLLAWVAFVGAHGSFEPSTRAWFIERLREIVAIRGWKEWTEMELVLFRHFYLPRLQKLKWKRIWIDAISDPVLVDIID</sequence>
<proteinExistence type="predicted"/>
<dbReference type="Pfam" id="PF11951">
    <property type="entry name" value="Fungal_trans_2"/>
    <property type="match status" value="1"/>
</dbReference>
<dbReference type="AlphaFoldDB" id="A0A2B7XXF9"/>
<name>A0A2B7XXF9_POLH7</name>
<evidence type="ECO:0000313" key="3">
    <source>
        <dbReference type="Proteomes" id="UP000224634"/>
    </source>
</evidence>
<feature type="compositionally biased region" description="Basic residues" evidence="1">
    <location>
        <begin position="84"/>
        <end position="93"/>
    </location>
</feature>
<evidence type="ECO:0000313" key="2">
    <source>
        <dbReference type="EMBL" id="PGH13710.1"/>
    </source>
</evidence>
<feature type="compositionally biased region" description="Basic and acidic residues" evidence="1">
    <location>
        <begin position="10"/>
        <end position="21"/>
    </location>
</feature>
<accession>A0A2B7XXF9</accession>
<comment type="caution">
    <text evidence="2">The sequence shown here is derived from an EMBL/GenBank/DDBJ whole genome shotgun (WGS) entry which is preliminary data.</text>
</comment>
<feature type="compositionally biased region" description="Basic and acidic residues" evidence="1">
    <location>
        <begin position="99"/>
        <end position="112"/>
    </location>
</feature>
<evidence type="ECO:0000256" key="1">
    <source>
        <dbReference type="SAM" id="MobiDB-lite"/>
    </source>
</evidence>
<reference evidence="2 3" key="1">
    <citation type="submission" date="2017-10" db="EMBL/GenBank/DDBJ databases">
        <title>Comparative genomics in systemic dimorphic fungi from Ajellomycetaceae.</title>
        <authorList>
            <person name="Munoz J.F."/>
            <person name="Mcewen J.G."/>
            <person name="Clay O.K."/>
            <person name="Cuomo C.A."/>
        </authorList>
    </citation>
    <scope>NUCLEOTIDE SEQUENCE [LARGE SCALE GENOMIC DNA]</scope>
    <source>
        <strain evidence="2 3">UAMH7299</strain>
    </source>
</reference>
<dbReference type="OrthoDB" id="3469225at2759"/>
<feature type="compositionally biased region" description="Polar residues" evidence="1">
    <location>
        <begin position="117"/>
        <end position="142"/>
    </location>
</feature>
<organism evidence="2 3">
    <name type="scientific">Polytolypa hystricis (strain UAMH7299)</name>
    <dbReference type="NCBI Taxonomy" id="1447883"/>
    <lineage>
        <taxon>Eukaryota</taxon>
        <taxon>Fungi</taxon>
        <taxon>Dikarya</taxon>
        <taxon>Ascomycota</taxon>
        <taxon>Pezizomycotina</taxon>
        <taxon>Eurotiomycetes</taxon>
        <taxon>Eurotiomycetidae</taxon>
        <taxon>Onygenales</taxon>
        <taxon>Onygenales incertae sedis</taxon>
        <taxon>Polytolypa</taxon>
    </lineage>
</organism>
<dbReference type="Proteomes" id="UP000224634">
    <property type="component" value="Unassembled WGS sequence"/>
</dbReference>
<gene>
    <name evidence="2" type="ORF">AJ80_06215</name>
</gene>
<dbReference type="PANTHER" id="PTHR37540:SF5">
    <property type="entry name" value="TRANSCRIPTION FACTOR DOMAIN-CONTAINING PROTEIN"/>
    <property type="match status" value="1"/>
</dbReference>